<evidence type="ECO:0000313" key="3">
    <source>
        <dbReference type="EMBL" id="GGZ57587.1"/>
    </source>
</evidence>
<comment type="caution">
    <text evidence="3">The sequence shown here is derived from an EMBL/GenBank/DDBJ whole genome shotgun (WGS) entry which is preliminary data.</text>
</comment>
<feature type="chain" id="PRO_5045747675" description="DUF4124 domain-containing protein" evidence="2">
    <location>
        <begin position="20"/>
        <end position="132"/>
    </location>
</feature>
<evidence type="ECO:0000256" key="1">
    <source>
        <dbReference type="SAM" id="MobiDB-lite"/>
    </source>
</evidence>
<proteinExistence type="predicted"/>
<reference evidence="4" key="1">
    <citation type="journal article" date="2019" name="Int. J. Syst. Evol. Microbiol.">
        <title>The Global Catalogue of Microorganisms (GCM) 10K type strain sequencing project: providing services to taxonomists for standard genome sequencing and annotation.</title>
        <authorList>
            <consortium name="The Broad Institute Genomics Platform"/>
            <consortium name="The Broad Institute Genome Sequencing Center for Infectious Disease"/>
            <person name="Wu L."/>
            <person name="Ma J."/>
        </authorList>
    </citation>
    <scope>NUCLEOTIDE SEQUENCE [LARGE SCALE GENOMIC DNA]</scope>
    <source>
        <strain evidence="4">KCTC 22558</strain>
    </source>
</reference>
<keyword evidence="2" id="KW-0732">Signal</keyword>
<dbReference type="Proteomes" id="UP000643403">
    <property type="component" value="Unassembled WGS sequence"/>
</dbReference>
<organism evidence="3 4">
    <name type="scientific">Cognatilysobacter xinjiangensis</name>
    <dbReference type="NCBI Taxonomy" id="546892"/>
    <lineage>
        <taxon>Bacteria</taxon>
        <taxon>Pseudomonadati</taxon>
        <taxon>Pseudomonadota</taxon>
        <taxon>Gammaproteobacteria</taxon>
        <taxon>Lysobacterales</taxon>
        <taxon>Lysobacteraceae</taxon>
        <taxon>Cognatilysobacter</taxon>
    </lineage>
</organism>
<evidence type="ECO:0008006" key="5">
    <source>
        <dbReference type="Google" id="ProtNLM"/>
    </source>
</evidence>
<feature type="signal peptide" evidence="2">
    <location>
        <begin position="1"/>
        <end position="19"/>
    </location>
</feature>
<accession>A0ABQ3BTW4</accession>
<keyword evidence="4" id="KW-1185">Reference proteome</keyword>
<sequence length="132" mass="14866">MVRLSVVAALLPAAAPVRAGTVYRCVQKGKPVSFQSEPCDEKARATRAVGYVPDAEPSPASRRAATQSEMDRRDARARAATAHVVEATRPNADGVTCWQARNERDEWERRYPLARNVDTLRHWQEYVHLHCR</sequence>
<protein>
    <recommendedName>
        <fullName evidence="5">DUF4124 domain-containing protein</fullName>
    </recommendedName>
</protein>
<dbReference type="EMBL" id="BMXY01000001">
    <property type="protein sequence ID" value="GGZ57587.1"/>
    <property type="molecule type" value="Genomic_DNA"/>
</dbReference>
<gene>
    <name evidence="3" type="ORF">GCM10008101_08970</name>
</gene>
<feature type="region of interest" description="Disordered" evidence="1">
    <location>
        <begin position="48"/>
        <end position="79"/>
    </location>
</feature>
<name>A0ABQ3BTW4_9GAMM</name>
<evidence type="ECO:0000313" key="4">
    <source>
        <dbReference type="Proteomes" id="UP000643403"/>
    </source>
</evidence>
<dbReference type="RefSeq" id="WP_189447210.1">
    <property type="nucleotide sequence ID" value="NZ_BMXY01000001.1"/>
</dbReference>
<evidence type="ECO:0000256" key="2">
    <source>
        <dbReference type="SAM" id="SignalP"/>
    </source>
</evidence>